<dbReference type="PROSITE" id="PS51030">
    <property type="entry name" value="NUCLEAR_REC_DBD_2"/>
    <property type="match status" value="1"/>
</dbReference>
<evidence type="ECO:0000256" key="8">
    <source>
        <dbReference type="ARBA" id="ARBA00023163"/>
    </source>
</evidence>
<evidence type="ECO:0000256" key="5">
    <source>
        <dbReference type="ARBA" id="ARBA00022833"/>
    </source>
</evidence>
<dbReference type="InterPro" id="IPR035500">
    <property type="entry name" value="NHR-like_dom_sf"/>
</dbReference>
<evidence type="ECO:0000256" key="1">
    <source>
        <dbReference type="ARBA" id="ARBA00004123"/>
    </source>
</evidence>
<gene>
    <name evidence="14" type="ORF">CAEBREN_24733</name>
</gene>
<evidence type="ECO:0000256" key="4">
    <source>
        <dbReference type="ARBA" id="ARBA00022771"/>
    </source>
</evidence>
<dbReference type="EMBL" id="GL379812">
    <property type="protein sequence ID" value="EGT44122.1"/>
    <property type="molecule type" value="Genomic_DNA"/>
</dbReference>
<dbReference type="SUPFAM" id="SSF48508">
    <property type="entry name" value="Nuclear receptor ligand-binding domain"/>
    <property type="match status" value="1"/>
</dbReference>
<dbReference type="SMART" id="SM00430">
    <property type="entry name" value="HOLI"/>
    <property type="match status" value="1"/>
</dbReference>
<dbReference type="AlphaFoldDB" id="G0MUB1"/>
<evidence type="ECO:0000259" key="12">
    <source>
        <dbReference type="PROSITE" id="PS51030"/>
    </source>
</evidence>
<protein>
    <submittedName>
        <fullName evidence="14">Uncharacterized protein</fullName>
    </submittedName>
</protein>
<proteinExistence type="inferred from homology"/>
<dbReference type="Proteomes" id="UP000008068">
    <property type="component" value="Unassembled WGS sequence"/>
</dbReference>
<dbReference type="GO" id="GO:0000978">
    <property type="term" value="F:RNA polymerase II cis-regulatory region sequence-specific DNA binding"/>
    <property type="evidence" value="ECO:0007669"/>
    <property type="project" value="InterPro"/>
</dbReference>
<dbReference type="GO" id="GO:0005634">
    <property type="term" value="C:nucleus"/>
    <property type="evidence" value="ECO:0007669"/>
    <property type="project" value="UniProtKB-SubCell"/>
</dbReference>
<evidence type="ECO:0000256" key="3">
    <source>
        <dbReference type="ARBA" id="ARBA00022723"/>
    </source>
</evidence>
<keyword evidence="8 11" id="KW-0804">Transcription</keyword>
<dbReference type="Gene3D" id="1.10.565.10">
    <property type="entry name" value="Retinoid X Receptor"/>
    <property type="match status" value="1"/>
</dbReference>
<keyword evidence="9 11" id="KW-0675">Receptor</keyword>
<reference evidence="15" key="1">
    <citation type="submission" date="2011-07" db="EMBL/GenBank/DDBJ databases">
        <authorList>
            <consortium name="Caenorhabditis brenneri Sequencing and Analysis Consortium"/>
            <person name="Wilson R.K."/>
        </authorList>
    </citation>
    <scope>NUCLEOTIDE SEQUENCE [LARGE SCALE GENOMIC DNA]</scope>
    <source>
        <strain evidence="15">PB2801</strain>
    </source>
</reference>
<dbReference type="PANTHER" id="PTHR45886">
    <property type="entry name" value="NUCLEAR HORMONE RECEPTOR FAMILY-RELATED-RELATED"/>
    <property type="match status" value="1"/>
</dbReference>
<keyword evidence="10 11" id="KW-0539">Nucleus</keyword>
<evidence type="ECO:0000256" key="10">
    <source>
        <dbReference type="ARBA" id="ARBA00023242"/>
    </source>
</evidence>
<dbReference type="InParanoid" id="G0MUB1"/>
<dbReference type="PROSITE" id="PS00031">
    <property type="entry name" value="NUCLEAR_REC_DBD_1"/>
    <property type="match status" value="1"/>
</dbReference>
<dbReference type="GO" id="GO:0003700">
    <property type="term" value="F:DNA-binding transcription factor activity"/>
    <property type="evidence" value="ECO:0007669"/>
    <property type="project" value="InterPro"/>
</dbReference>
<feature type="domain" description="Nuclear receptor" evidence="12">
    <location>
        <begin position="45"/>
        <end position="126"/>
    </location>
</feature>
<evidence type="ECO:0000313" key="15">
    <source>
        <dbReference type="Proteomes" id="UP000008068"/>
    </source>
</evidence>
<dbReference type="InterPro" id="IPR000536">
    <property type="entry name" value="Nucl_hrmn_rcpt_lig-bd"/>
</dbReference>
<comment type="similarity">
    <text evidence="2 11">Belongs to the nuclear hormone receptor family.</text>
</comment>
<sequence length="389" mass="44486">MTAESSPESYNSDYLPVDLDSLDTLEVLDTTHTTTENTVAVVSLMEKCAVCGKPAFCYNYGVLSCNACKMFFRRVEVDKITYTCKYWNKCYDGLEFVDVKGTSPRCRACRYQRCVTVGMKYLPPGKPELELELINQADLQFTSLIGNLLFMDSRRRHKISNCYTPENCTLKEMVTRSKGSRMTLKTEDQRVDLHEWSFFGIYSSVELFMSFDFMDTICLEDKMVLLQNFALKSMLFTGAMRALAANVDRVMTPDGKDVYPDVMYKMGIFSADFLNGIRSRLVARLMELKVTNEEHVLLNVILFCNPALRPLSPATIKIITARQKAYSTALFQYCSLTYQQAGPCRFADLLALATILNKQHEDISYLTTLFQFYVPGLEYKKLFVEVCHK</sequence>
<dbReference type="PROSITE" id="PS51843">
    <property type="entry name" value="NR_LBD"/>
    <property type="match status" value="1"/>
</dbReference>
<dbReference type="CDD" id="cd06960">
    <property type="entry name" value="NR_DBD_HNF4A"/>
    <property type="match status" value="1"/>
</dbReference>
<dbReference type="Pfam" id="PF00105">
    <property type="entry name" value="zf-C4"/>
    <property type="match status" value="1"/>
</dbReference>
<comment type="subcellular location">
    <subcellularLocation>
        <location evidence="1 11">Nucleus</location>
    </subcellularLocation>
</comment>
<dbReference type="GO" id="GO:0008270">
    <property type="term" value="F:zinc ion binding"/>
    <property type="evidence" value="ECO:0007669"/>
    <property type="project" value="UniProtKB-KW"/>
</dbReference>
<dbReference type="OMA" id="PAFCYNY"/>
<dbReference type="InterPro" id="IPR049636">
    <property type="entry name" value="HNF4-like_DBD"/>
</dbReference>
<evidence type="ECO:0000256" key="2">
    <source>
        <dbReference type="ARBA" id="ARBA00005993"/>
    </source>
</evidence>
<dbReference type="HOGENOM" id="CLU_007368_3_0_1"/>
<accession>G0MUB1</accession>
<dbReference type="OrthoDB" id="5778501at2759"/>
<dbReference type="Gene3D" id="3.30.50.10">
    <property type="entry name" value="Erythroid Transcription Factor GATA-1, subunit A"/>
    <property type="match status" value="1"/>
</dbReference>
<name>G0MUB1_CAEBE</name>
<evidence type="ECO:0000256" key="11">
    <source>
        <dbReference type="RuleBase" id="RU004334"/>
    </source>
</evidence>
<keyword evidence="5 11" id="KW-0862">Zinc</keyword>
<keyword evidence="4 11" id="KW-0863">Zinc-finger</keyword>
<dbReference type="PANTHER" id="PTHR45886:SF16">
    <property type="entry name" value="NUCLEAR HORMONE RECEPTOR FAMILY"/>
    <property type="match status" value="1"/>
</dbReference>
<dbReference type="FunCoup" id="G0MUB1">
    <property type="interactions" value="6"/>
</dbReference>
<dbReference type="SMART" id="SM00399">
    <property type="entry name" value="ZnF_C4"/>
    <property type="match status" value="1"/>
</dbReference>
<evidence type="ECO:0000256" key="9">
    <source>
        <dbReference type="ARBA" id="ARBA00023170"/>
    </source>
</evidence>
<dbReference type="eggNOG" id="ENOG502TGA0">
    <property type="taxonomic scope" value="Eukaryota"/>
</dbReference>
<evidence type="ECO:0000313" key="14">
    <source>
        <dbReference type="EMBL" id="EGT44122.1"/>
    </source>
</evidence>
<keyword evidence="15" id="KW-1185">Reference proteome</keyword>
<organism evidence="15">
    <name type="scientific">Caenorhabditis brenneri</name>
    <name type="common">Nematode worm</name>
    <dbReference type="NCBI Taxonomy" id="135651"/>
    <lineage>
        <taxon>Eukaryota</taxon>
        <taxon>Metazoa</taxon>
        <taxon>Ecdysozoa</taxon>
        <taxon>Nematoda</taxon>
        <taxon>Chromadorea</taxon>
        <taxon>Rhabditida</taxon>
        <taxon>Rhabditina</taxon>
        <taxon>Rhabditomorpha</taxon>
        <taxon>Rhabditoidea</taxon>
        <taxon>Rhabditidae</taxon>
        <taxon>Peloderinae</taxon>
        <taxon>Caenorhabditis</taxon>
    </lineage>
</organism>
<dbReference type="InterPro" id="IPR013088">
    <property type="entry name" value="Znf_NHR/GATA"/>
</dbReference>
<evidence type="ECO:0000259" key="13">
    <source>
        <dbReference type="PROSITE" id="PS51843"/>
    </source>
</evidence>
<dbReference type="Pfam" id="PF00104">
    <property type="entry name" value="Hormone_recep"/>
    <property type="match status" value="1"/>
</dbReference>
<dbReference type="InterPro" id="IPR001628">
    <property type="entry name" value="Znf_hrmn_rcpt"/>
</dbReference>
<feature type="domain" description="NR LBD" evidence="13">
    <location>
        <begin position="154"/>
        <end position="389"/>
    </location>
</feature>
<dbReference type="PRINTS" id="PR00047">
    <property type="entry name" value="STROIDFINGER"/>
</dbReference>
<dbReference type="STRING" id="135651.G0MUB1"/>
<dbReference type="SUPFAM" id="SSF57716">
    <property type="entry name" value="Glucocorticoid receptor-like (DNA-binding domain)"/>
    <property type="match status" value="1"/>
</dbReference>
<evidence type="ECO:0000256" key="6">
    <source>
        <dbReference type="ARBA" id="ARBA00023015"/>
    </source>
</evidence>
<evidence type="ECO:0000256" key="7">
    <source>
        <dbReference type="ARBA" id="ARBA00023125"/>
    </source>
</evidence>
<keyword evidence="3 11" id="KW-0479">Metal-binding</keyword>
<keyword evidence="7 11" id="KW-0238">DNA-binding</keyword>
<keyword evidence="6 11" id="KW-0805">Transcription regulation</keyword>